<dbReference type="EMBL" id="LNQE01001512">
    <property type="protein sequence ID" value="KUG16136.1"/>
    <property type="molecule type" value="Genomic_DNA"/>
</dbReference>
<name>A0A0W8F5F3_9ZZZZ</name>
<comment type="caution">
    <text evidence="2">The sequence shown here is derived from an EMBL/GenBank/DDBJ whole genome shotgun (WGS) entry which is preliminary data.</text>
</comment>
<evidence type="ECO:0000313" key="2">
    <source>
        <dbReference type="EMBL" id="KUG16136.1"/>
    </source>
</evidence>
<feature type="compositionally biased region" description="Low complexity" evidence="1">
    <location>
        <begin position="106"/>
        <end position="121"/>
    </location>
</feature>
<organism evidence="2">
    <name type="scientific">hydrocarbon metagenome</name>
    <dbReference type="NCBI Taxonomy" id="938273"/>
    <lineage>
        <taxon>unclassified sequences</taxon>
        <taxon>metagenomes</taxon>
        <taxon>ecological metagenomes</taxon>
    </lineage>
</organism>
<accession>A0A0W8F5F3</accession>
<protein>
    <submittedName>
        <fullName evidence="2">Uncharacterized protein</fullName>
    </submittedName>
</protein>
<feature type="region of interest" description="Disordered" evidence="1">
    <location>
        <begin position="104"/>
        <end position="136"/>
    </location>
</feature>
<feature type="compositionally biased region" description="Acidic residues" evidence="1">
    <location>
        <begin position="126"/>
        <end position="136"/>
    </location>
</feature>
<gene>
    <name evidence="2" type="ORF">ASZ90_014178</name>
</gene>
<evidence type="ECO:0000256" key="1">
    <source>
        <dbReference type="SAM" id="MobiDB-lite"/>
    </source>
</evidence>
<dbReference type="AlphaFoldDB" id="A0A0W8F5F3"/>
<proteinExistence type="predicted"/>
<sequence>MGTLTRLIKLAMSAALANKVIRGTLASGLARSMRWFTKPSTRAKAESFVSGASKANPGARSSPLPTLFEAMIGLLLWRYKKVRWIVELLAFSGLGALLLDMLGKKQSSPGDQGSGRSSQRGRVIDVDEYDVIEEDR</sequence>
<reference evidence="2" key="1">
    <citation type="journal article" date="2015" name="Proc. Natl. Acad. Sci. U.S.A.">
        <title>Networks of energetic and metabolic interactions define dynamics in microbial communities.</title>
        <authorList>
            <person name="Embree M."/>
            <person name="Liu J.K."/>
            <person name="Al-Bassam M.M."/>
            <person name="Zengler K."/>
        </authorList>
    </citation>
    <scope>NUCLEOTIDE SEQUENCE</scope>
</reference>